<dbReference type="Pfam" id="PF00400">
    <property type="entry name" value="WD40"/>
    <property type="match status" value="4"/>
</dbReference>
<evidence type="ECO:0000256" key="5">
    <source>
        <dbReference type="ARBA" id="ARBA00022574"/>
    </source>
</evidence>
<reference evidence="17" key="1">
    <citation type="submission" date="2022-08" db="EMBL/GenBank/DDBJ databases">
        <title>Novel sulfate-reducing endosymbionts in the free-living metamonad Anaeramoeba.</title>
        <authorList>
            <person name="Jerlstrom-Hultqvist J."/>
            <person name="Cepicka I."/>
            <person name="Gallot-Lavallee L."/>
            <person name="Salas-Leiva D."/>
            <person name="Curtis B.A."/>
            <person name="Zahonova K."/>
            <person name="Pipaliya S."/>
            <person name="Dacks J."/>
            <person name="Roger A.J."/>
        </authorList>
    </citation>
    <scope>NUCLEOTIDE SEQUENCE</scope>
    <source>
        <strain evidence="17">Schooner1</strain>
    </source>
</reference>
<keyword evidence="6" id="KW-0677">Repeat</keyword>
<dbReference type="PRINTS" id="PR00320">
    <property type="entry name" value="GPROTEINBRPT"/>
</dbReference>
<sequence>MISNLPKSSDLIIQKHCIHYTGRIKALCLHSKEPWLLASLFTGQVIIYNYLEKTVYKTFNVSKSPLRSTKWIERKQWFVCCSDDFMIRVYNYNTGEKIKEWEAHSDFVRGLAVNPKLPYLLSCSDDFSIKMWDWEKNWKCVKTFQGHKSFVMQVDWNPKDSNIFSSAALDGMIFVWSTESNNPRFSLNAHKNGVNCVSYYSGKDKPFIVSGGDDLQVKIWDLQNKSLVNTLSGHEGNVNTVIFHPSLPIIISGSEDSYFKIWNSKNFQLIRTLDYGMGRCWSVDIHKMNRTVAFGYDKGLVIIKLGKDKPTISMDKNGKIVYSSNYEVKLMNLKTVSFDEIVDGENVQPSTKDLGNIEIYPKELQHSPNGRFVSVLGNGDYTIYTALAWRNKNFGSAKQLVWANEGNVYSILENNDKLKVFKNFNLQYKFDAPFEIKTIYGGVLLGVVSEGFICFYEWETGKIIRRIDVSVTNVIWSQSGELVTIVTDEDSFFALRFNYEEVQLYFEKSVDQKQNETDQESAEDGIEESFDVLYEINYPTKSGKWIGDCFVFVNSKDNRLCYTTGELVQTLVHLPRLMYILGYLPRYNRVFLADRKGAIVSYKINQKVIEYYTAILRSNFEIADQIIKEIPIENRTQISKFLDQMDLKERALNLAKDPEQKFELAIELGKIEIAEQVADENGTNRMWAKLSDLALEQGNLFLAEKAMLAMNDLNGLLLLYTSTGDRKGIEKLGNLAEKDGKFNIAFSCFFSLAKIDKCLNLLCLEKRYAEATIMARSYKPSKVEEMLKLWKSSLSNEKTEKSKFLKKISNALASPSEYPNLFPNFDIALNVEKSMENENVKLLNSSDYLKFQNNMNRDLIKEYLEKDKENEKEIEKEENNEKENEKEVEIEKKDVEEKNKDEKKEKEEKKEEEKDEKEEKEDKGEEEKKDEKKDQEEKKEKGEKKEEENEEEEKNDEKENEKQTEKKTEEKEIPIKPKKKDD</sequence>
<evidence type="ECO:0000256" key="10">
    <source>
        <dbReference type="ARBA" id="ARBA00023136"/>
    </source>
</evidence>
<evidence type="ECO:0000313" key="18">
    <source>
        <dbReference type="Proteomes" id="UP001150062"/>
    </source>
</evidence>
<feature type="domain" description="COPA/B TPR" evidence="16">
    <location>
        <begin position="611"/>
        <end position="791"/>
    </location>
</feature>
<feature type="compositionally biased region" description="Basic and acidic residues" evidence="14">
    <location>
        <begin position="869"/>
        <end position="912"/>
    </location>
</feature>
<comment type="subcellular location">
    <subcellularLocation>
        <location evidence="1 12">Cytoplasmic vesicle</location>
        <location evidence="1 12">COPI-coated vesicle membrane</location>
        <topology evidence="1 12">Peripheral membrane protein</topology>
        <orientation evidence="1 12">Cytoplasmic side</orientation>
    </subcellularLocation>
    <subcellularLocation>
        <location evidence="12">Golgi apparatus membrane</location>
        <topology evidence="12">Peripheral membrane protein</topology>
        <orientation evidence="12">Cytoplasmic side</orientation>
    </subcellularLocation>
    <text evidence="12">The coatomer is cytoplasmic or polymerized on the cytoplasmic side of the Golgi, as well as on the vesicles/buds originating from it.</text>
</comment>
<keyword evidence="18" id="KW-1185">Reference proteome</keyword>
<dbReference type="Proteomes" id="UP001150062">
    <property type="component" value="Unassembled WGS sequence"/>
</dbReference>
<accession>A0ABQ8XNC0</accession>
<dbReference type="PIRSF" id="PIRSF005567">
    <property type="entry name" value="Coatomer_beta'_subunit"/>
    <property type="match status" value="1"/>
</dbReference>
<dbReference type="Gene3D" id="2.130.10.10">
    <property type="entry name" value="YVTN repeat-like/Quinoprotein amine dehydrogenase"/>
    <property type="match status" value="1"/>
</dbReference>
<dbReference type="CDD" id="cd22947">
    <property type="entry name" value="Coatomer_WDAD_beta-like"/>
    <property type="match status" value="1"/>
</dbReference>
<comment type="subunit">
    <text evidence="12">Oligomeric complex that consists of at least the alpha, beta, beta', gamma, delta, epsilon and zeta subunits.</text>
</comment>
<dbReference type="Gene3D" id="1.25.40.470">
    <property type="match status" value="1"/>
</dbReference>
<evidence type="ECO:0000259" key="16">
    <source>
        <dbReference type="Pfam" id="PF23953"/>
    </source>
</evidence>
<dbReference type="InterPro" id="IPR015943">
    <property type="entry name" value="WD40/YVTN_repeat-like_dom_sf"/>
</dbReference>
<dbReference type="InterPro" id="IPR036322">
    <property type="entry name" value="WD40_repeat_dom_sf"/>
</dbReference>
<feature type="repeat" description="WD" evidence="13">
    <location>
        <begin position="101"/>
        <end position="133"/>
    </location>
</feature>
<dbReference type="PANTHER" id="PTHR19876">
    <property type="entry name" value="COATOMER"/>
    <property type="match status" value="1"/>
</dbReference>
<dbReference type="SMART" id="SM00320">
    <property type="entry name" value="WD40"/>
    <property type="match status" value="7"/>
</dbReference>
<comment type="similarity">
    <text evidence="2 12">Belongs to the WD repeat COPB2 family.</text>
</comment>
<keyword evidence="5 13" id="KW-0853">WD repeat</keyword>
<evidence type="ECO:0000313" key="17">
    <source>
        <dbReference type="EMBL" id="KAJ6234111.1"/>
    </source>
</evidence>
<name>A0ABQ8XNC0_9EUKA</name>
<dbReference type="PROSITE" id="PS50294">
    <property type="entry name" value="WD_REPEATS_REGION"/>
    <property type="match status" value="4"/>
</dbReference>
<evidence type="ECO:0000256" key="14">
    <source>
        <dbReference type="SAM" id="MobiDB-lite"/>
    </source>
</evidence>
<keyword evidence="9 12" id="KW-0333">Golgi apparatus</keyword>
<dbReference type="InterPro" id="IPR056176">
    <property type="entry name" value="TPR_COPA_B"/>
</dbReference>
<dbReference type="Pfam" id="PF23953">
    <property type="entry name" value="TPR_COPA_B"/>
    <property type="match status" value="1"/>
</dbReference>
<feature type="domain" description="COPA/B second beta-propeller" evidence="15">
    <location>
        <begin position="327"/>
        <end position="594"/>
    </location>
</feature>
<keyword evidence="11 12" id="KW-0968">Cytoplasmic vesicle</keyword>
<keyword evidence="4 12" id="KW-0963">Cytoplasm</keyword>
<keyword evidence="7 12" id="KW-0931">ER-Golgi transport</keyword>
<dbReference type="EMBL" id="JAOAOG010000272">
    <property type="protein sequence ID" value="KAJ6234111.1"/>
    <property type="molecule type" value="Genomic_DNA"/>
</dbReference>
<dbReference type="InterPro" id="IPR019775">
    <property type="entry name" value="WD40_repeat_CS"/>
</dbReference>
<organism evidence="17 18">
    <name type="scientific">Anaeramoeba flamelloides</name>
    <dbReference type="NCBI Taxonomy" id="1746091"/>
    <lineage>
        <taxon>Eukaryota</taxon>
        <taxon>Metamonada</taxon>
        <taxon>Anaeramoebidae</taxon>
        <taxon>Anaeramoeba</taxon>
    </lineage>
</organism>
<dbReference type="Pfam" id="PF04053">
    <property type="entry name" value="B-prop_COPA_B_2nd"/>
    <property type="match status" value="1"/>
</dbReference>
<evidence type="ECO:0000256" key="4">
    <source>
        <dbReference type="ARBA" id="ARBA00022490"/>
    </source>
</evidence>
<evidence type="ECO:0000256" key="11">
    <source>
        <dbReference type="ARBA" id="ARBA00023329"/>
    </source>
</evidence>
<feature type="repeat" description="WD" evidence="13">
    <location>
        <begin position="144"/>
        <end position="186"/>
    </location>
</feature>
<feature type="compositionally biased region" description="Basic and acidic residues" evidence="14">
    <location>
        <begin position="920"/>
        <end position="947"/>
    </location>
</feature>
<evidence type="ECO:0000256" key="3">
    <source>
        <dbReference type="ARBA" id="ARBA00022448"/>
    </source>
</evidence>
<feature type="compositionally biased region" description="Basic and acidic residues" evidence="14">
    <location>
        <begin position="955"/>
        <end position="982"/>
    </location>
</feature>
<evidence type="ECO:0000256" key="12">
    <source>
        <dbReference type="PIRNR" id="PIRNR005567"/>
    </source>
</evidence>
<evidence type="ECO:0000259" key="15">
    <source>
        <dbReference type="Pfam" id="PF04053"/>
    </source>
</evidence>
<dbReference type="SUPFAM" id="SSF50978">
    <property type="entry name" value="WD40 repeat-like"/>
    <property type="match status" value="2"/>
</dbReference>
<dbReference type="InterPro" id="IPR006692">
    <property type="entry name" value="Beta-prop_COPA/B_2nd"/>
</dbReference>
<evidence type="ECO:0000256" key="13">
    <source>
        <dbReference type="PROSITE-ProRule" id="PRU00221"/>
    </source>
</evidence>
<dbReference type="InterPro" id="IPR016453">
    <property type="entry name" value="COPB2"/>
</dbReference>
<keyword evidence="3 12" id="KW-0813">Transport</keyword>
<feature type="repeat" description="WD" evidence="13">
    <location>
        <begin position="231"/>
        <end position="272"/>
    </location>
</feature>
<keyword evidence="8 12" id="KW-0653">Protein transport</keyword>
<protein>
    <recommendedName>
        <fullName evidence="12">Coatomer subunit beta'</fullName>
    </recommendedName>
</protein>
<feature type="repeat" description="WD" evidence="13">
    <location>
        <begin position="187"/>
        <end position="230"/>
    </location>
</feature>
<evidence type="ECO:0000256" key="1">
    <source>
        <dbReference type="ARBA" id="ARBA00004347"/>
    </source>
</evidence>
<dbReference type="PANTHER" id="PTHR19876:SF2">
    <property type="entry name" value="COATOMER SUBUNIT BETA"/>
    <property type="match status" value="1"/>
</dbReference>
<evidence type="ECO:0000256" key="8">
    <source>
        <dbReference type="ARBA" id="ARBA00022927"/>
    </source>
</evidence>
<comment type="caution">
    <text evidence="17">The sequence shown here is derived from an EMBL/GenBank/DDBJ whole genome shotgun (WGS) entry which is preliminary data.</text>
</comment>
<evidence type="ECO:0000256" key="7">
    <source>
        <dbReference type="ARBA" id="ARBA00022892"/>
    </source>
</evidence>
<dbReference type="PROSITE" id="PS00678">
    <property type="entry name" value="WD_REPEATS_1"/>
    <property type="match status" value="1"/>
</dbReference>
<feature type="region of interest" description="Disordered" evidence="14">
    <location>
        <begin position="869"/>
        <end position="982"/>
    </location>
</feature>
<dbReference type="CDD" id="cd00200">
    <property type="entry name" value="WD40"/>
    <property type="match status" value="1"/>
</dbReference>
<gene>
    <name evidence="17" type="ORF">M0813_00745</name>
</gene>
<evidence type="ECO:0000256" key="9">
    <source>
        <dbReference type="ARBA" id="ARBA00023034"/>
    </source>
</evidence>
<comment type="function">
    <text evidence="12">The coatomer is a cytosolic protein complex that binds to dilysine motifs and reversibly associates with Golgi non-clathrin-coated vesicles, which further mediate biosynthetic protein transport from the ER, via the Golgi up to the trans Golgi network. Coatomer complex is required for budding from Golgi membranes, and is essential for the retrograde Golgi-to-ER transport of dilysine-tagged proteins.</text>
</comment>
<evidence type="ECO:0000256" key="6">
    <source>
        <dbReference type="ARBA" id="ARBA00022737"/>
    </source>
</evidence>
<proteinExistence type="inferred from homology"/>
<dbReference type="InterPro" id="IPR050844">
    <property type="entry name" value="Coatomer_complex_subunit"/>
</dbReference>
<dbReference type="InterPro" id="IPR001680">
    <property type="entry name" value="WD40_rpt"/>
</dbReference>
<dbReference type="PROSITE" id="PS50082">
    <property type="entry name" value="WD_REPEATS_2"/>
    <property type="match status" value="4"/>
</dbReference>
<keyword evidence="10 12" id="KW-0472">Membrane</keyword>
<dbReference type="InterPro" id="IPR020472">
    <property type="entry name" value="WD40_PAC1"/>
</dbReference>
<evidence type="ECO:0000256" key="2">
    <source>
        <dbReference type="ARBA" id="ARBA00010844"/>
    </source>
</evidence>